<dbReference type="EMBL" id="CM039431">
    <property type="protein sequence ID" value="KAI4335071.1"/>
    <property type="molecule type" value="Genomic_DNA"/>
</dbReference>
<reference evidence="1 2" key="1">
    <citation type="journal article" date="2022" name="DNA Res.">
        <title>Chromosomal-level genome assembly of the orchid tree Bauhinia variegata (Leguminosae; Cercidoideae) supports the allotetraploid origin hypothesis of Bauhinia.</title>
        <authorList>
            <person name="Zhong Y."/>
            <person name="Chen Y."/>
            <person name="Zheng D."/>
            <person name="Pang J."/>
            <person name="Liu Y."/>
            <person name="Luo S."/>
            <person name="Meng S."/>
            <person name="Qian L."/>
            <person name="Wei D."/>
            <person name="Dai S."/>
            <person name="Zhou R."/>
        </authorList>
    </citation>
    <scope>NUCLEOTIDE SEQUENCE [LARGE SCALE GENOMIC DNA]</scope>
    <source>
        <strain evidence="1">BV-YZ2020</strain>
    </source>
</reference>
<name>A0ACB9NIT5_BAUVA</name>
<protein>
    <submittedName>
        <fullName evidence="1">Uncharacterized protein</fullName>
    </submittedName>
</protein>
<accession>A0ACB9NIT5</accession>
<sequence>MVFAINKYAKAPKFLFPCFQGAPNSAHINYHRNTAEYFKRNIHLHAQGGSKYDSHNQVLLNLNSHQTQTLIVVIDRYSYRLVIFIVPQKKFIYWFVLQKFKH</sequence>
<proteinExistence type="predicted"/>
<dbReference type="Proteomes" id="UP000828941">
    <property type="component" value="Chromosome 6"/>
</dbReference>
<gene>
    <name evidence="1" type="ORF">L6164_013752</name>
</gene>
<comment type="caution">
    <text evidence="1">The sequence shown here is derived from an EMBL/GenBank/DDBJ whole genome shotgun (WGS) entry which is preliminary data.</text>
</comment>
<evidence type="ECO:0000313" key="2">
    <source>
        <dbReference type="Proteomes" id="UP000828941"/>
    </source>
</evidence>
<organism evidence="1 2">
    <name type="scientific">Bauhinia variegata</name>
    <name type="common">Purple orchid tree</name>
    <name type="synonym">Phanera variegata</name>
    <dbReference type="NCBI Taxonomy" id="167791"/>
    <lineage>
        <taxon>Eukaryota</taxon>
        <taxon>Viridiplantae</taxon>
        <taxon>Streptophyta</taxon>
        <taxon>Embryophyta</taxon>
        <taxon>Tracheophyta</taxon>
        <taxon>Spermatophyta</taxon>
        <taxon>Magnoliopsida</taxon>
        <taxon>eudicotyledons</taxon>
        <taxon>Gunneridae</taxon>
        <taxon>Pentapetalae</taxon>
        <taxon>rosids</taxon>
        <taxon>fabids</taxon>
        <taxon>Fabales</taxon>
        <taxon>Fabaceae</taxon>
        <taxon>Cercidoideae</taxon>
        <taxon>Cercideae</taxon>
        <taxon>Bauhiniinae</taxon>
        <taxon>Bauhinia</taxon>
    </lineage>
</organism>
<evidence type="ECO:0000313" key="1">
    <source>
        <dbReference type="EMBL" id="KAI4335071.1"/>
    </source>
</evidence>
<keyword evidence="2" id="KW-1185">Reference proteome</keyword>